<dbReference type="InterPro" id="IPR023213">
    <property type="entry name" value="CAT-like_dom_sf"/>
</dbReference>
<evidence type="ECO:0000313" key="2">
    <source>
        <dbReference type="Proteomes" id="UP000324897"/>
    </source>
</evidence>
<dbReference type="AlphaFoldDB" id="A0A5J9UNI8"/>
<protein>
    <submittedName>
        <fullName evidence="1">Uncharacterized protein</fullName>
    </submittedName>
</protein>
<dbReference type="Pfam" id="PF02458">
    <property type="entry name" value="Transferase"/>
    <property type="match status" value="1"/>
</dbReference>
<dbReference type="GO" id="GO:0016747">
    <property type="term" value="F:acyltransferase activity, transferring groups other than amino-acyl groups"/>
    <property type="evidence" value="ECO:0007669"/>
    <property type="project" value="UniProtKB-ARBA"/>
</dbReference>
<comment type="caution">
    <text evidence="1">The sequence shown here is derived from an EMBL/GenBank/DDBJ whole genome shotgun (WGS) entry which is preliminary data.</text>
</comment>
<dbReference type="Gramene" id="TVU25332">
    <property type="protein sequence ID" value="TVU25332"/>
    <property type="gene ID" value="EJB05_27824"/>
</dbReference>
<dbReference type="EMBL" id="RWGY01000013">
    <property type="protein sequence ID" value="TVU25332.1"/>
    <property type="molecule type" value="Genomic_DNA"/>
</dbReference>
<dbReference type="OrthoDB" id="1730127at2759"/>
<name>A0A5J9UNI8_9POAL</name>
<accession>A0A5J9UNI8</accession>
<keyword evidence="2" id="KW-1185">Reference proteome</keyword>
<dbReference type="Proteomes" id="UP000324897">
    <property type="component" value="Chromosome 2"/>
</dbReference>
<dbReference type="Gene3D" id="3.30.559.10">
    <property type="entry name" value="Chloramphenicol acetyltransferase-like domain"/>
    <property type="match status" value="1"/>
</dbReference>
<evidence type="ECO:0000313" key="1">
    <source>
        <dbReference type="EMBL" id="TVU25332.1"/>
    </source>
</evidence>
<gene>
    <name evidence="1" type="ORF">EJB05_27824</name>
</gene>
<organism evidence="1 2">
    <name type="scientific">Eragrostis curvula</name>
    <name type="common">weeping love grass</name>
    <dbReference type="NCBI Taxonomy" id="38414"/>
    <lineage>
        <taxon>Eukaryota</taxon>
        <taxon>Viridiplantae</taxon>
        <taxon>Streptophyta</taxon>
        <taxon>Embryophyta</taxon>
        <taxon>Tracheophyta</taxon>
        <taxon>Spermatophyta</taxon>
        <taxon>Magnoliopsida</taxon>
        <taxon>Liliopsida</taxon>
        <taxon>Poales</taxon>
        <taxon>Poaceae</taxon>
        <taxon>PACMAD clade</taxon>
        <taxon>Chloridoideae</taxon>
        <taxon>Eragrostideae</taxon>
        <taxon>Eragrostidinae</taxon>
        <taxon>Eragrostis</taxon>
    </lineage>
</organism>
<feature type="non-terminal residue" evidence="1">
    <location>
        <position position="1"/>
    </location>
</feature>
<proteinExistence type="predicted"/>
<sequence>MHNPSTLKFAEIPDVSVTAALYGDQQLVCRSFCFDPDRLERVRGLAFADGTLDHCTTSEALSGLVWRARTRALGLDPEHRTKLLFAVDGRRRCPGATSATASGS</sequence>
<reference evidence="1 2" key="1">
    <citation type="journal article" date="2019" name="Sci. Rep.">
        <title>A high-quality genome of Eragrostis curvula grass provides insights into Poaceae evolution and supports new strategies to enhance forage quality.</title>
        <authorList>
            <person name="Carballo J."/>
            <person name="Santos B.A.C.M."/>
            <person name="Zappacosta D."/>
            <person name="Garbus I."/>
            <person name="Selva J.P."/>
            <person name="Gallo C.A."/>
            <person name="Diaz A."/>
            <person name="Albertini E."/>
            <person name="Caccamo M."/>
            <person name="Echenique V."/>
        </authorList>
    </citation>
    <scope>NUCLEOTIDE SEQUENCE [LARGE SCALE GENOMIC DNA]</scope>
    <source>
        <strain evidence="2">cv. Victoria</strain>
        <tissue evidence="1">Leaf</tissue>
    </source>
</reference>